<accession>A0ABU8G399</accession>
<proteinExistence type="predicted"/>
<evidence type="ECO:0000313" key="2">
    <source>
        <dbReference type="Proteomes" id="UP001365781"/>
    </source>
</evidence>
<dbReference type="EMBL" id="JBBAYM010000001">
    <property type="protein sequence ID" value="MEI5607666.1"/>
    <property type="molecule type" value="Genomic_DNA"/>
</dbReference>
<evidence type="ECO:0000313" key="1">
    <source>
        <dbReference type="EMBL" id="MEI5607666.1"/>
    </source>
</evidence>
<comment type="caution">
    <text evidence="1">The sequence shown here is derived from an EMBL/GenBank/DDBJ whole genome shotgun (WGS) entry which is preliminary data.</text>
</comment>
<dbReference type="Proteomes" id="UP001365781">
    <property type="component" value="Unassembled WGS sequence"/>
</dbReference>
<reference evidence="1 2" key="1">
    <citation type="submission" date="2024-03" db="EMBL/GenBank/DDBJ databases">
        <title>First Report of Pectobacterium brasiliscabiei causing potato scab in china.</title>
        <authorList>
            <person name="Handique U."/>
        </authorList>
    </citation>
    <scope>NUCLEOTIDE SEQUENCE [LARGE SCALE GENOMIC DNA]</scope>
    <source>
        <strain evidence="1 2">ZRIMU1503</strain>
    </source>
</reference>
<dbReference type="RefSeq" id="WP_336558887.1">
    <property type="nucleotide sequence ID" value="NZ_JBBAYM010000001.1"/>
</dbReference>
<sequence length="223" mass="25130">MKLTMLAVEAADDVSMSNGVPFRWLVHHVREGVVALLPKGLDVDGCSKIQITCVPGRTQSEQYWQALGASEYVVEDVDFGRLHALPPRARDTCLLAVVEDALVDLAGRNDRGDAVETAIREACEALRHQDFSLVLPIARLSKTSPDRAARARVVRCLNREVAEAWRVEITRKSGAAPDVRWMTERPHYLDMRDVFARSEWSEGRFVVRNRLGKVTYEFEERVG</sequence>
<protein>
    <submittedName>
        <fullName evidence="1">Uncharacterized protein</fullName>
    </submittedName>
</protein>
<keyword evidence="2" id="KW-1185">Reference proteome</keyword>
<name>A0ABU8G399_9ACTN</name>
<organism evidence="1 2">
    <name type="scientific">Streptomyces brasiliscabiei</name>
    <dbReference type="NCBI Taxonomy" id="2736302"/>
    <lineage>
        <taxon>Bacteria</taxon>
        <taxon>Bacillati</taxon>
        <taxon>Actinomycetota</taxon>
        <taxon>Actinomycetes</taxon>
        <taxon>Kitasatosporales</taxon>
        <taxon>Streptomycetaceae</taxon>
        <taxon>Streptomyces</taxon>
    </lineage>
</organism>
<gene>
    <name evidence="1" type="ORF">WB403_00630</name>
</gene>